<sequence>MLESRHIDEFRYYYYDPSKAAAAVFVTLFAISTLLHLFQLTRARTWYFIPFVIGGIFETIGYGGRIGSALQTPNWTLSPYIVQTLLLLVAPALFAASVYMILGRIVRLVDGARNSIIPIRWLTKIFVTVDVISFLMQGAGGGLLSAAKDSSGLQTGENVIIGGLAVQLIGFSVFVIVASIFHVRTVRHPTAASSTVAVPWQRFMFVLYAVSALILVRSLFRAIEYGQGFGGSLQHSEGWLYGFDATLMFIAMLLLNVWHPSKIISTSSRKSLEAGTEGGYQLQQ</sequence>
<dbReference type="OrthoDB" id="3358017at2759"/>
<keyword evidence="4 5" id="KW-0472">Membrane</keyword>
<dbReference type="HOGENOM" id="CLU_033465_3_1_1"/>
<feature type="transmembrane region" description="Helical" evidence="5">
    <location>
        <begin position="240"/>
        <end position="259"/>
    </location>
</feature>
<dbReference type="AlphaFoldDB" id="W3WMD4"/>
<dbReference type="EMBL" id="KI912119">
    <property type="protein sequence ID" value="ETS74924.1"/>
    <property type="molecule type" value="Genomic_DNA"/>
</dbReference>
<feature type="transmembrane region" description="Helical" evidence="5">
    <location>
        <begin position="203"/>
        <end position="220"/>
    </location>
</feature>
<dbReference type="RefSeq" id="XP_007840180.1">
    <property type="nucleotide sequence ID" value="XM_007841989.1"/>
</dbReference>
<gene>
    <name evidence="6" type="ORF">PFICI_13408</name>
</gene>
<protein>
    <recommendedName>
        <fullName evidence="8">Protein RTA1</fullName>
    </recommendedName>
</protein>
<feature type="transmembrane region" description="Helical" evidence="5">
    <location>
        <begin position="80"/>
        <end position="102"/>
    </location>
</feature>
<dbReference type="PANTHER" id="PTHR31465:SF35">
    <property type="entry name" value="RTA1 DOMAIN PROTEIN-RELATED"/>
    <property type="match status" value="1"/>
</dbReference>
<dbReference type="InParanoid" id="W3WMD4"/>
<dbReference type="OMA" id="HIDEFRY"/>
<evidence type="ECO:0000313" key="7">
    <source>
        <dbReference type="Proteomes" id="UP000030651"/>
    </source>
</evidence>
<dbReference type="PANTHER" id="PTHR31465">
    <property type="entry name" value="PROTEIN RTA1-RELATED"/>
    <property type="match status" value="1"/>
</dbReference>
<dbReference type="GO" id="GO:0016020">
    <property type="term" value="C:membrane"/>
    <property type="evidence" value="ECO:0007669"/>
    <property type="project" value="UniProtKB-SubCell"/>
</dbReference>
<evidence type="ECO:0000256" key="3">
    <source>
        <dbReference type="ARBA" id="ARBA00022989"/>
    </source>
</evidence>
<evidence type="ECO:0000256" key="2">
    <source>
        <dbReference type="ARBA" id="ARBA00022692"/>
    </source>
</evidence>
<evidence type="ECO:0000313" key="6">
    <source>
        <dbReference type="EMBL" id="ETS74924.1"/>
    </source>
</evidence>
<feature type="transmembrane region" description="Helical" evidence="5">
    <location>
        <begin position="45"/>
        <end position="68"/>
    </location>
</feature>
<keyword evidence="2 5" id="KW-0812">Transmembrane</keyword>
<dbReference type="KEGG" id="pfy:PFICI_13408"/>
<proteinExistence type="predicted"/>
<reference evidence="7" key="1">
    <citation type="journal article" date="2015" name="BMC Genomics">
        <title>Genomic and transcriptomic analysis of the endophytic fungus Pestalotiopsis fici reveals its lifestyle and high potential for synthesis of natural products.</title>
        <authorList>
            <person name="Wang X."/>
            <person name="Zhang X."/>
            <person name="Liu L."/>
            <person name="Xiang M."/>
            <person name="Wang W."/>
            <person name="Sun X."/>
            <person name="Che Y."/>
            <person name="Guo L."/>
            <person name="Liu G."/>
            <person name="Guo L."/>
            <person name="Wang C."/>
            <person name="Yin W.B."/>
            <person name="Stadler M."/>
            <person name="Zhang X."/>
            <person name="Liu X."/>
        </authorList>
    </citation>
    <scope>NUCLEOTIDE SEQUENCE [LARGE SCALE GENOMIC DNA]</scope>
    <source>
        <strain evidence="7">W106-1 / CGMCC3.15140</strain>
    </source>
</reference>
<dbReference type="GeneID" id="19278421"/>
<comment type="subcellular location">
    <subcellularLocation>
        <location evidence="1">Membrane</location>
        <topology evidence="1">Multi-pass membrane protein</topology>
    </subcellularLocation>
</comment>
<organism evidence="6 7">
    <name type="scientific">Pestalotiopsis fici (strain W106-1 / CGMCC3.15140)</name>
    <dbReference type="NCBI Taxonomy" id="1229662"/>
    <lineage>
        <taxon>Eukaryota</taxon>
        <taxon>Fungi</taxon>
        <taxon>Dikarya</taxon>
        <taxon>Ascomycota</taxon>
        <taxon>Pezizomycotina</taxon>
        <taxon>Sordariomycetes</taxon>
        <taxon>Xylariomycetidae</taxon>
        <taxon>Amphisphaeriales</taxon>
        <taxon>Sporocadaceae</taxon>
        <taxon>Pestalotiopsis</taxon>
    </lineage>
</organism>
<evidence type="ECO:0008006" key="8">
    <source>
        <dbReference type="Google" id="ProtNLM"/>
    </source>
</evidence>
<keyword evidence="3 5" id="KW-1133">Transmembrane helix</keyword>
<name>W3WMD4_PESFW</name>
<dbReference type="FunCoup" id="W3WMD4">
    <property type="interactions" value="20"/>
</dbReference>
<feature type="transmembrane region" description="Helical" evidence="5">
    <location>
        <begin position="122"/>
        <end position="147"/>
    </location>
</feature>
<dbReference type="InterPro" id="IPR007568">
    <property type="entry name" value="RTA1"/>
</dbReference>
<feature type="transmembrane region" description="Helical" evidence="5">
    <location>
        <begin position="159"/>
        <end position="183"/>
    </location>
</feature>
<accession>W3WMD4</accession>
<dbReference type="Pfam" id="PF04479">
    <property type="entry name" value="RTA1"/>
    <property type="match status" value="1"/>
</dbReference>
<keyword evidence="7" id="KW-1185">Reference proteome</keyword>
<feature type="transmembrane region" description="Helical" evidence="5">
    <location>
        <begin position="20"/>
        <end position="38"/>
    </location>
</feature>
<dbReference type="eggNOG" id="ENOG502QURG">
    <property type="taxonomic scope" value="Eukaryota"/>
</dbReference>
<dbReference type="Proteomes" id="UP000030651">
    <property type="component" value="Unassembled WGS sequence"/>
</dbReference>
<evidence type="ECO:0000256" key="1">
    <source>
        <dbReference type="ARBA" id="ARBA00004141"/>
    </source>
</evidence>
<evidence type="ECO:0000256" key="5">
    <source>
        <dbReference type="SAM" id="Phobius"/>
    </source>
</evidence>
<evidence type="ECO:0000256" key="4">
    <source>
        <dbReference type="ARBA" id="ARBA00023136"/>
    </source>
</evidence>